<proteinExistence type="predicted"/>
<dbReference type="PANTHER" id="PTHR33116:SF66">
    <property type="entry name" value="REVERSE TRANSCRIPTASE ZINC-BINDING DOMAIN-CONTAINING PROTEIN"/>
    <property type="match status" value="1"/>
</dbReference>
<protein>
    <recommendedName>
        <fullName evidence="1">Reverse transcriptase domain-containing protein</fullName>
    </recommendedName>
</protein>
<accession>A0AAF0ZLD1</accession>
<evidence type="ECO:0000259" key="1">
    <source>
        <dbReference type="Pfam" id="PF00078"/>
    </source>
</evidence>
<reference evidence="2" key="1">
    <citation type="submission" date="2023-08" db="EMBL/GenBank/DDBJ databases">
        <title>A de novo genome assembly of Solanum verrucosum Schlechtendal, a Mexican diploid species geographically isolated from the other diploid A-genome species in potato relatives.</title>
        <authorList>
            <person name="Hosaka K."/>
        </authorList>
    </citation>
    <scope>NUCLEOTIDE SEQUENCE</scope>
    <source>
        <tissue evidence="2">Young leaves</tissue>
    </source>
</reference>
<evidence type="ECO:0000313" key="2">
    <source>
        <dbReference type="EMBL" id="WMV41119.1"/>
    </source>
</evidence>
<dbReference type="Pfam" id="PF00078">
    <property type="entry name" value="RVT_1"/>
    <property type="match status" value="1"/>
</dbReference>
<organism evidence="2 3">
    <name type="scientific">Solanum verrucosum</name>
    <dbReference type="NCBI Taxonomy" id="315347"/>
    <lineage>
        <taxon>Eukaryota</taxon>
        <taxon>Viridiplantae</taxon>
        <taxon>Streptophyta</taxon>
        <taxon>Embryophyta</taxon>
        <taxon>Tracheophyta</taxon>
        <taxon>Spermatophyta</taxon>
        <taxon>Magnoliopsida</taxon>
        <taxon>eudicotyledons</taxon>
        <taxon>Gunneridae</taxon>
        <taxon>Pentapetalae</taxon>
        <taxon>asterids</taxon>
        <taxon>lamiids</taxon>
        <taxon>Solanales</taxon>
        <taxon>Solanaceae</taxon>
        <taxon>Solanoideae</taxon>
        <taxon>Solaneae</taxon>
        <taxon>Solanum</taxon>
    </lineage>
</organism>
<dbReference type="EMBL" id="CP133619">
    <property type="protein sequence ID" value="WMV41119.1"/>
    <property type="molecule type" value="Genomic_DNA"/>
</dbReference>
<dbReference type="InterPro" id="IPR000477">
    <property type="entry name" value="RT_dom"/>
</dbReference>
<dbReference type="PANTHER" id="PTHR33116">
    <property type="entry name" value="REVERSE TRANSCRIPTASE ZINC-BINDING DOMAIN-CONTAINING PROTEIN-RELATED-RELATED"/>
    <property type="match status" value="1"/>
</dbReference>
<keyword evidence="3" id="KW-1185">Reference proteome</keyword>
<sequence length="312" mass="36189">MEYLHRELYQLDKSIGYQYHPRCKTLGITHVCFADELLLFCKAEVKSIQILHDAFTRFSKVLGLQANTEKSCIYMTGVKPRVKQEILGHLGYQEGELPFKYLGVPLSSKKLTVAQCLPIVEKIAARIRCWSAKLLSYAGRTQLIRSVIFGIQTYWGHIFLLPKRILKMIESICRTYLWTGNTLNSKKSLISWAKLCSPKVAGQNIINMALWNQAAILKLLWVVTEEKERLWIKWLQVYYMKGQSVEVCSIPTNATWVLKKIVEVRKSILNAQHLQVDLKSRLALMIHNGRFSIKKMYINLLPIYQKMPWKNI</sequence>
<feature type="domain" description="Reverse transcriptase" evidence="1">
    <location>
        <begin position="23"/>
        <end position="105"/>
    </location>
</feature>
<name>A0AAF0ZLD1_SOLVR</name>
<gene>
    <name evidence="2" type="ORF">MTR67_034504</name>
</gene>
<dbReference type="AlphaFoldDB" id="A0AAF0ZLD1"/>
<dbReference type="Proteomes" id="UP001234989">
    <property type="component" value="Chromosome 8"/>
</dbReference>
<evidence type="ECO:0000313" key="3">
    <source>
        <dbReference type="Proteomes" id="UP001234989"/>
    </source>
</evidence>